<dbReference type="AlphaFoldDB" id="A0A4R5BH26"/>
<dbReference type="InterPro" id="IPR036291">
    <property type="entry name" value="NAD(P)-bd_dom_sf"/>
</dbReference>
<evidence type="ECO:0000259" key="1">
    <source>
        <dbReference type="Pfam" id="PF01370"/>
    </source>
</evidence>
<dbReference type="InterPro" id="IPR001509">
    <property type="entry name" value="Epimerase_deHydtase"/>
</dbReference>
<comment type="caution">
    <text evidence="2">The sequence shown here is derived from an EMBL/GenBank/DDBJ whole genome shotgun (WGS) entry which is preliminary data.</text>
</comment>
<name>A0A4R5BH26_9ACTN</name>
<gene>
    <name evidence="2" type="ORF">E1293_12660</name>
</gene>
<keyword evidence="3" id="KW-1185">Reference proteome</keyword>
<dbReference type="GO" id="GO:0004029">
    <property type="term" value="F:aldehyde dehydrogenase (NAD+) activity"/>
    <property type="evidence" value="ECO:0007669"/>
    <property type="project" value="TreeGrafter"/>
</dbReference>
<evidence type="ECO:0000313" key="2">
    <source>
        <dbReference type="EMBL" id="TDD84643.1"/>
    </source>
</evidence>
<dbReference type="RefSeq" id="WP_132197230.1">
    <property type="nucleotide sequence ID" value="NZ_SMKY01000043.1"/>
</dbReference>
<dbReference type="GO" id="GO:0005737">
    <property type="term" value="C:cytoplasm"/>
    <property type="evidence" value="ECO:0007669"/>
    <property type="project" value="TreeGrafter"/>
</dbReference>
<dbReference type="PANTHER" id="PTHR48079:SF6">
    <property type="entry name" value="NAD(P)-BINDING DOMAIN-CONTAINING PROTEIN-RELATED"/>
    <property type="match status" value="1"/>
</dbReference>
<protein>
    <submittedName>
        <fullName evidence="2">NAD(P)-dependent oxidoreductase</fullName>
    </submittedName>
</protein>
<dbReference type="SUPFAM" id="SSF51735">
    <property type="entry name" value="NAD(P)-binding Rossmann-fold domains"/>
    <property type="match status" value="1"/>
</dbReference>
<dbReference type="OrthoDB" id="9787292at2"/>
<dbReference type="Pfam" id="PF01370">
    <property type="entry name" value="Epimerase"/>
    <property type="match status" value="1"/>
</dbReference>
<evidence type="ECO:0000313" key="3">
    <source>
        <dbReference type="Proteomes" id="UP000295578"/>
    </source>
</evidence>
<dbReference type="EMBL" id="SMKY01000043">
    <property type="protein sequence ID" value="TDD84643.1"/>
    <property type="molecule type" value="Genomic_DNA"/>
</dbReference>
<dbReference type="InterPro" id="IPR051783">
    <property type="entry name" value="NAD(P)-dependent_oxidoreduct"/>
</dbReference>
<sequence>MKILLAGATGVVGRRLIPLLVQAGHEVAGTTRRPERAGMLRGLGAAPVVVDVFDAAAVRSAVAAERPDAVIHQLTDLSDEDFEANSQLRIEGTRNLVEAAKAAGVETMIAQSIAWLYVPGDAAATEADPLDAHLPPYAGIAALENAVAEMPRGVVLRYGALYGPGTWYAPDGAIAERVRAGSLRLAPAWTSFVHADDAASAALAALDWPAGAVNVVDDDPATTADWLPVYGAALGAPTPGNAGKHAAATGRAVSNAKALSLGWKPQVASWRTGFAQMDAPARTD</sequence>
<accession>A0A4R5BH26</accession>
<proteinExistence type="predicted"/>
<feature type="domain" description="NAD-dependent epimerase/dehydratase" evidence="1">
    <location>
        <begin position="3"/>
        <end position="211"/>
    </location>
</feature>
<reference evidence="2 3" key="1">
    <citation type="submission" date="2019-03" db="EMBL/GenBank/DDBJ databases">
        <title>Draft genome sequences of novel Actinobacteria.</title>
        <authorList>
            <person name="Sahin N."/>
            <person name="Ay H."/>
            <person name="Saygin H."/>
        </authorList>
    </citation>
    <scope>NUCLEOTIDE SEQUENCE [LARGE SCALE GENOMIC DNA]</scope>
    <source>
        <strain evidence="2 3">DSM 45941</strain>
    </source>
</reference>
<dbReference type="PANTHER" id="PTHR48079">
    <property type="entry name" value="PROTEIN YEEZ"/>
    <property type="match status" value="1"/>
</dbReference>
<dbReference type="Gene3D" id="3.40.50.720">
    <property type="entry name" value="NAD(P)-binding Rossmann-like Domain"/>
    <property type="match status" value="1"/>
</dbReference>
<organism evidence="2 3">
    <name type="scientific">Actinomadura darangshiensis</name>
    <dbReference type="NCBI Taxonomy" id="705336"/>
    <lineage>
        <taxon>Bacteria</taxon>
        <taxon>Bacillati</taxon>
        <taxon>Actinomycetota</taxon>
        <taxon>Actinomycetes</taxon>
        <taxon>Streptosporangiales</taxon>
        <taxon>Thermomonosporaceae</taxon>
        <taxon>Actinomadura</taxon>
    </lineage>
</organism>
<dbReference type="Proteomes" id="UP000295578">
    <property type="component" value="Unassembled WGS sequence"/>
</dbReference>